<dbReference type="EMBL" id="BAMD01000132">
    <property type="protein sequence ID" value="GAF05822.1"/>
    <property type="molecule type" value="Genomic_DNA"/>
</dbReference>
<keyword evidence="3" id="KW-1185">Reference proteome</keyword>
<evidence type="ECO:0000313" key="3">
    <source>
        <dbReference type="Proteomes" id="UP000019402"/>
    </source>
</evidence>
<reference evidence="2 3" key="1">
    <citation type="journal article" date="2014" name="Genome Announc.">
        <title>Draft Genome Sequence of Cytophaga fermentans JCM 21142T, a Facultative Anaerobe Isolated from Marine Mud.</title>
        <authorList>
            <person name="Starns D."/>
            <person name="Oshima K."/>
            <person name="Suda W."/>
            <person name="Iino T."/>
            <person name="Yuki M."/>
            <person name="Inoue J."/>
            <person name="Kitamura K."/>
            <person name="Iida T."/>
            <person name="Darby A."/>
            <person name="Hattori M."/>
            <person name="Ohkuma M."/>
        </authorList>
    </citation>
    <scope>NUCLEOTIDE SEQUENCE [LARGE SCALE GENOMIC DNA]</scope>
    <source>
        <strain evidence="2 3">JCM 21142</strain>
    </source>
</reference>
<name>W7YBL5_9BACT</name>
<dbReference type="STRING" id="869213.GCA_000517085_03738"/>
<dbReference type="AlphaFoldDB" id="W7YBL5"/>
<evidence type="ECO:0000256" key="1">
    <source>
        <dbReference type="SAM" id="MobiDB-lite"/>
    </source>
</evidence>
<organism evidence="2 3">
    <name type="scientific">Saccharicrinis fermentans DSM 9555 = JCM 21142</name>
    <dbReference type="NCBI Taxonomy" id="869213"/>
    <lineage>
        <taxon>Bacteria</taxon>
        <taxon>Pseudomonadati</taxon>
        <taxon>Bacteroidota</taxon>
        <taxon>Bacteroidia</taxon>
        <taxon>Marinilabiliales</taxon>
        <taxon>Marinilabiliaceae</taxon>
        <taxon>Saccharicrinis</taxon>
    </lineage>
</organism>
<accession>W7YBL5</accession>
<dbReference type="Proteomes" id="UP000019402">
    <property type="component" value="Unassembled WGS sequence"/>
</dbReference>
<proteinExistence type="predicted"/>
<sequence length="61" mass="6762">MKNLIKKNAKSEAKLELIENFVAKIEKKEANNLRGGKNAPVAETGGDDSINTEFTEHRNCC</sequence>
<dbReference type="RefSeq" id="WP_027473100.1">
    <property type="nucleotide sequence ID" value="NZ_BAMD01000132.1"/>
</dbReference>
<feature type="region of interest" description="Disordered" evidence="1">
    <location>
        <begin position="34"/>
        <end position="61"/>
    </location>
</feature>
<evidence type="ECO:0000313" key="2">
    <source>
        <dbReference type="EMBL" id="GAF05822.1"/>
    </source>
</evidence>
<comment type="caution">
    <text evidence="2">The sequence shown here is derived from an EMBL/GenBank/DDBJ whole genome shotgun (WGS) entry which is preliminary data.</text>
</comment>
<protein>
    <submittedName>
        <fullName evidence="2">Uncharacterized protein</fullName>
    </submittedName>
</protein>
<gene>
    <name evidence="2" type="ORF">JCM21142_114576</name>
</gene>